<sequence>MTDAKVEINGISFLKIEKNNLTQHLFPEETEFFKCCTCLKLLPRPQAETHQCKPAQMEIDKTLFDQVGPEKYKCQVCSKVLHNLLLKAHAFAHSNAKVKQPIPIISKPEEKTQAMEIEETLVISSAPQQNNDVENQNGSNTVETPTPNLDSFVKIAMENIEKTKKPDKAAFCKSFIKSTENAIKKSSKATSSQDEVNQKILTNGEDIQQLSKNEEETKKISISANEDLNQKVSKLVEINQKVSKNEEKAPSKNDEKIHKPQKNEEHAPSISKIITSTWNMSQKLPVKRQRSFGIVSQTIKKAKKYESIINHLSRISNRVSLVNELHSFRIWKIRKNNFNKTNS</sequence>
<feature type="region of interest" description="Disordered" evidence="1">
    <location>
        <begin position="126"/>
        <end position="147"/>
    </location>
</feature>
<dbReference type="Proteomes" id="UP001162131">
    <property type="component" value="Unassembled WGS sequence"/>
</dbReference>
<feature type="region of interest" description="Disordered" evidence="1">
    <location>
        <begin position="241"/>
        <end position="269"/>
    </location>
</feature>
<evidence type="ECO:0008006" key="4">
    <source>
        <dbReference type="Google" id="ProtNLM"/>
    </source>
</evidence>
<evidence type="ECO:0000313" key="2">
    <source>
        <dbReference type="EMBL" id="CAG9331848.1"/>
    </source>
</evidence>
<proteinExistence type="predicted"/>
<evidence type="ECO:0000256" key="1">
    <source>
        <dbReference type="SAM" id="MobiDB-lite"/>
    </source>
</evidence>
<dbReference type="AlphaFoldDB" id="A0AAU9JVS7"/>
<keyword evidence="3" id="KW-1185">Reference proteome</keyword>
<dbReference type="EMBL" id="CAJZBQ010000053">
    <property type="protein sequence ID" value="CAG9331848.1"/>
    <property type="molecule type" value="Genomic_DNA"/>
</dbReference>
<evidence type="ECO:0000313" key="3">
    <source>
        <dbReference type="Proteomes" id="UP001162131"/>
    </source>
</evidence>
<gene>
    <name evidence="2" type="ORF">BSTOLATCC_MIC53907</name>
</gene>
<organism evidence="2 3">
    <name type="scientific">Blepharisma stoltei</name>
    <dbReference type="NCBI Taxonomy" id="1481888"/>
    <lineage>
        <taxon>Eukaryota</taxon>
        <taxon>Sar</taxon>
        <taxon>Alveolata</taxon>
        <taxon>Ciliophora</taxon>
        <taxon>Postciliodesmatophora</taxon>
        <taxon>Heterotrichea</taxon>
        <taxon>Heterotrichida</taxon>
        <taxon>Blepharismidae</taxon>
        <taxon>Blepharisma</taxon>
    </lineage>
</organism>
<name>A0AAU9JVS7_9CILI</name>
<feature type="compositionally biased region" description="Basic and acidic residues" evidence="1">
    <location>
        <begin position="243"/>
        <end position="267"/>
    </location>
</feature>
<comment type="caution">
    <text evidence="2">The sequence shown here is derived from an EMBL/GenBank/DDBJ whole genome shotgun (WGS) entry which is preliminary data.</text>
</comment>
<accession>A0AAU9JVS7</accession>
<protein>
    <recommendedName>
        <fullName evidence="4">C2H2-type domain-containing protein</fullName>
    </recommendedName>
</protein>
<reference evidence="2" key="1">
    <citation type="submission" date="2021-09" db="EMBL/GenBank/DDBJ databases">
        <authorList>
            <consortium name="AG Swart"/>
            <person name="Singh M."/>
            <person name="Singh A."/>
            <person name="Seah K."/>
            <person name="Emmerich C."/>
        </authorList>
    </citation>
    <scope>NUCLEOTIDE SEQUENCE</scope>
    <source>
        <strain evidence="2">ATCC30299</strain>
    </source>
</reference>